<evidence type="ECO:0000259" key="1">
    <source>
        <dbReference type="Pfam" id="PF13474"/>
    </source>
</evidence>
<proteinExistence type="predicted"/>
<organism evidence="2 3">
    <name type="scientific">Flavobacterium piscinae</name>
    <dbReference type="NCBI Taxonomy" id="2506424"/>
    <lineage>
        <taxon>Bacteria</taxon>
        <taxon>Pseudomonadati</taxon>
        <taxon>Bacteroidota</taxon>
        <taxon>Flavobacteriia</taxon>
        <taxon>Flavobacteriales</taxon>
        <taxon>Flavobacteriaceae</taxon>
        <taxon>Flavobacterium</taxon>
    </lineage>
</organism>
<dbReference type="AlphaFoldDB" id="A0A4Q1KVF5"/>
<gene>
    <name evidence="2" type="ORF">EQG68_04085</name>
</gene>
<dbReference type="InterPro" id="IPR032710">
    <property type="entry name" value="NTF2-like_dom_sf"/>
</dbReference>
<dbReference type="SUPFAM" id="SSF54427">
    <property type="entry name" value="NTF2-like"/>
    <property type="match status" value="1"/>
</dbReference>
<feature type="domain" description="SnoaL-like" evidence="1">
    <location>
        <begin position="27"/>
        <end position="140"/>
    </location>
</feature>
<name>A0A4Q1KVF5_9FLAO</name>
<accession>A0A4Q1KVF5</accession>
<dbReference type="EMBL" id="SBKQ01000003">
    <property type="protein sequence ID" value="RXR34223.1"/>
    <property type="molecule type" value="Genomic_DNA"/>
</dbReference>
<keyword evidence="3" id="KW-1185">Reference proteome</keyword>
<evidence type="ECO:0000313" key="2">
    <source>
        <dbReference type="EMBL" id="RXR34223.1"/>
    </source>
</evidence>
<dbReference type="OrthoDB" id="271716at2"/>
<comment type="caution">
    <text evidence="2">The sequence shown here is derived from an EMBL/GenBank/DDBJ whole genome shotgun (WGS) entry which is preliminary data.</text>
</comment>
<reference evidence="3" key="1">
    <citation type="submission" date="2019-01" db="EMBL/GenBank/DDBJ databases">
        <title>Cytophagaceae bacterium strain CAR-16.</title>
        <authorList>
            <person name="Chen W.-M."/>
        </authorList>
    </citation>
    <scope>NUCLEOTIDE SEQUENCE [LARGE SCALE GENOMIC DNA]</scope>
    <source>
        <strain evidence="3">ICH-30</strain>
    </source>
</reference>
<dbReference type="Proteomes" id="UP000289734">
    <property type="component" value="Unassembled WGS sequence"/>
</dbReference>
<dbReference type="InterPro" id="IPR037401">
    <property type="entry name" value="SnoaL-like"/>
</dbReference>
<sequence>MKTHFITLLVVFGCLTKPNNELEKKEIDTVINQWHKAAAEANFDNYFDLMTEDAVFIGTDAAENWNRKDFEAFSKPYFDKGKAWTFQSLERNIYVDKNNEIAWFDELLNTSFKICRGSGVLEKVNGKWKIKHYVLSMTIPNETSDKVIAVKDSIESIYIQKLKSKK</sequence>
<protein>
    <recommendedName>
        <fullName evidence="1">SnoaL-like domain-containing protein</fullName>
    </recommendedName>
</protein>
<dbReference type="Pfam" id="PF13474">
    <property type="entry name" value="SnoaL_3"/>
    <property type="match status" value="1"/>
</dbReference>
<dbReference type="RefSeq" id="WP_129463506.1">
    <property type="nucleotide sequence ID" value="NZ_SBKQ01000003.1"/>
</dbReference>
<dbReference type="Gene3D" id="3.10.450.50">
    <property type="match status" value="1"/>
</dbReference>
<evidence type="ECO:0000313" key="3">
    <source>
        <dbReference type="Proteomes" id="UP000289734"/>
    </source>
</evidence>